<organism evidence="2 3">
    <name type="scientific">Mucilaginibacter gossypiicola</name>
    <dbReference type="NCBI Taxonomy" id="551995"/>
    <lineage>
        <taxon>Bacteria</taxon>
        <taxon>Pseudomonadati</taxon>
        <taxon>Bacteroidota</taxon>
        <taxon>Sphingobacteriia</taxon>
        <taxon>Sphingobacteriales</taxon>
        <taxon>Sphingobacteriaceae</taxon>
        <taxon>Mucilaginibacter</taxon>
    </lineage>
</organism>
<accession>A0A1H8LRR5</accession>
<evidence type="ECO:0000313" key="2">
    <source>
        <dbReference type="EMBL" id="SEO07793.1"/>
    </source>
</evidence>
<comment type="similarity">
    <text evidence="1">Belongs to the TolB family.</text>
</comment>
<evidence type="ECO:0000256" key="1">
    <source>
        <dbReference type="ARBA" id="ARBA00009820"/>
    </source>
</evidence>
<dbReference type="RefSeq" id="WP_091212068.1">
    <property type="nucleotide sequence ID" value="NZ_FOCL01000005.1"/>
</dbReference>
<sequence length="538" mass="59975">MNNHRYKITGVIVYIFLLIEITSCREKETPINISTTTLCAVPNPVNITVTPDGRHTMFVVTEGNKQHVVFDGVAGPEFEGVYVERSFMLSPDGKRTAYIVASNIPAPNNCKTCGPPGKWRAIIDNHFEPEYEKILNIAFSNDAKQFAYAAMKKRNDGSNFWTVVVNGHEEGCYNAISKLSPQFNLDGKKIVSVVRRENQKSIVVVNNTESEDYDYIGYGIPIFSPDGKHMAYSARDFKTNLAIVVFDGKAGNPYNAVPERSLVFSPDSKSFAYGAQIANNWQVVANNVPEEKYLKVDNIQYSPDGKHLTYKAQKGGKWMVVTDGKEGFAVDSLMKGFPVFSADGKNTAYGYKKSGKWHVVVEQVDTQENINQQFFISNFEKGYDEIIACFFSPDNKHLSFIVREGNKKKVINDGIAENEFDDIVPNLTYSPDSKHIAYLARIKEAGDKKKLVVLDGSPGPEFDDILNENLSFILFSRDSRHVSYAAASHGKWSYIIDGQSMKAAYDTICNLVDAGLNGFESIAVNDGKLYLLKWGFGG</sequence>
<dbReference type="EMBL" id="FOCL01000005">
    <property type="protein sequence ID" value="SEO07793.1"/>
    <property type="molecule type" value="Genomic_DNA"/>
</dbReference>
<dbReference type="Gene3D" id="2.120.10.30">
    <property type="entry name" value="TolB, C-terminal domain"/>
    <property type="match status" value="2"/>
</dbReference>
<dbReference type="PANTHER" id="PTHR36842">
    <property type="entry name" value="PROTEIN TOLB HOMOLOG"/>
    <property type="match status" value="1"/>
</dbReference>
<name>A0A1H8LRR5_9SPHI</name>
<dbReference type="Proteomes" id="UP000198942">
    <property type="component" value="Unassembled WGS sequence"/>
</dbReference>
<dbReference type="Pfam" id="PF07676">
    <property type="entry name" value="PD40"/>
    <property type="match status" value="1"/>
</dbReference>
<evidence type="ECO:0000313" key="3">
    <source>
        <dbReference type="Proteomes" id="UP000198942"/>
    </source>
</evidence>
<dbReference type="STRING" id="551995.SAMN05192574_105220"/>
<dbReference type="InterPro" id="IPR011042">
    <property type="entry name" value="6-blade_b-propeller_TolB-like"/>
</dbReference>
<reference evidence="3" key="1">
    <citation type="submission" date="2016-10" db="EMBL/GenBank/DDBJ databases">
        <authorList>
            <person name="Varghese N."/>
            <person name="Submissions S."/>
        </authorList>
    </citation>
    <scope>NUCLEOTIDE SEQUENCE [LARGE SCALE GENOMIC DNA]</scope>
    <source>
        <strain evidence="3">Gh-48</strain>
    </source>
</reference>
<keyword evidence="3" id="KW-1185">Reference proteome</keyword>
<proteinExistence type="inferred from homology"/>
<gene>
    <name evidence="2" type="ORF">SAMN05192574_105220</name>
</gene>
<dbReference type="OrthoDB" id="9812921at2"/>
<dbReference type="AlphaFoldDB" id="A0A1H8LRR5"/>
<dbReference type="InterPro" id="IPR011659">
    <property type="entry name" value="WD40"/>
</dbReference>
<protein>
    <submittedName>
        <fullName evidence="2">WD40-like Beta Propeller Repeat</fullName>
    </submittedName>
</protein>
<dbReference type="SUPFAM" id="SSF82171">
    <property type="entry name" value="DPP6 N-terminal domain-like"/>
    <property type="match status" value="1"/>
</dbReference>